<evidence type="ECO:0000256" key="8">
    <source>
        <dbReference type="PROSITE-ProRule" id="PRU00047"/>
    </source>
</evidence>
<dbReference type="InterPro" id="IPR005821">
    <property type="entry name" value="Ion_trans_dom"/>
</dbReference>
<comment type="subcellular location">
    <subcellularLocation>
        <location evidence="1">Membrane</location>
        <topology evidence="1">Multi-pass membrane protein</topology>
    </subcellularLocation>
</comment>
<feature type="transmembrane region" description="Helical" evidence="9">
    <location>
        <begin position="178"/>
        <end position="199"/>
    </location>
</feature>
<protein>
    <recommendedName>
        <fullName evidence="14">Cyclic nucleotide-binding domain-containing protein</fullName>
    </recommendedName>
</protein>
<dbReference type="Pfam" id="PF00520">
    <property type="entry name" value="Ion_trans"/>
    <property type="match status" value="1"/>
</dbReference>
<dbReference type="GO" id="GO:0098855">
    <property type="term" value="C:HCN channel complex"/>
    <property type="evidence" value="ECO:0007669"/>
    <property type="project" value="TreeGrafter"/>
</dbReference>
<dbReference type="GO" id="GO:0003676">
    <property type="term" value="F:nucleic acid binding"/>
    <property type="evidence" value="ECO:0007669"/>
    <property type="project" value="InterPro"/>
</dbReference>
<dbReference type="PROSITE" id="PS50042">
    <property type="entry name" value="CNMP_BINDING_3"/>
    <property type="match status" value="1"/>
</dbReference>
<keyword evidence="6 9" id="KW-0472">Membrane</keyword>
<dbReference type="GO" id="GO:0005249">
    <property type="term" value="F:voltage-gated potassium channel activity"/>
    <property type="evidence" value="ECO:0007669"/>
    <property type="project" value="InterPro"/>
</dbReference>
<dbReference type="InterPro" id="IPR014710">
    <property type="entry name" value="RmlC-like_jellyroll"/>
</dbReference>
<feature type="transmembrane region" description="Helical" evidence="9">
    <location>
        <begin position="67"/>
        <end position="87"/>
    </location>
</feature>
<name>A0A1R2CMP9_9CILI</name>
<feature type="domain" description="CCHC-type" evidence="11">
    <location>
        <begin position="489"/>
        <end position="504"/>
    </location>
</feature>
<dbReference type="AlphaFoldDB" id="A0A1R2CMP9"/>
<feature type="transmembrane region" description="Helical" evidence="9">
    <location>
        <begin position="256"/>
        <end position="274"/>
    </location>
</feature>
<dbReference type="SUPFAM" id="SSF57756">
    <property type="entry name" value="Retrovirus zinc finger-like domains"/>
    <property type="match status" value="1"/>
</dbReference>
<dbReference type="SMART" id="SM00100">
    <property type="entry name" value="cNMP"/>
    <property type="match status" value="1"/>
</dbReference>
<dbReference type="GO" id="GO:0035725">
    <property type="term" value="P:sodium ion transmembrane transport"/>
    <property type="evidence" value="ECO:0007669"/>
    <property type="project" value="TreeGrafter"/>
</dbReference>
<feature type="transmembrane region" description="Helical" evidence="9">
    <location>
        <begin position="225"/>
        <end position="244"/>
    </location>
</feature>
<dbReference type="OrthoDB" id="432483at2759"/>
<dbReference type="PANTHER" id="PTHR45689">
    <property type="entry name" value="I[[H]] CHANNEL, ISOFORM E"/>
    <property type="match status" value="1"/>
</dbReference>
<evidence type="ECO:0000313" key="12">
    <source>
        <dbReference type="EMBL" id="OMJ90246.1"/>
    </source>
</evidence>
<keyword evidence="2" id="KW-0813">Transport</keyword>
<keyword evidence="8" id="KW-0479">Metal-binding</keyword>
<keyword evidence="3 9" id="KW-0812">Transmembrane</keyword>
<gene>
    <name evidence="12" type="ORF">SteCoe_7449</name>
</gene>
<reference evidence="12 13" key="1">
    <citation type="submission" date="2016-11" db="EMBL/GenBank/DDBJ databases">
        <title>The macronuclear genome of Stentor coeruleus: a giant cell with tiny introns.</title>
        <authorList>
            <person name="Slabodnick M."/>
            <person name="Ruby J.G."/>
            <person name="Reiff S.B."/>
            <person name="Swart E.C."/>
            <person name="Gosai S."/>
            <person name="Prabakaran S."/>
            <person name="Witkowska E."/>
            <person name="Larue G.E."/>
            <person name="Fisher S."/>
            <person name="Freeman R.M."/>
            <person name="Gunawardena J."/>
            <person name="Chu W."/>
            <person name="Stover N.A."/>
            <person name="Gregory B.D."/>
            <person name="Nowacki M."/>
            <person name="Derisi J."/>
            <person name="Roy S.W."/>
            <person name="Marshall W.F."/>
            <person name="Sood P."/>
        </authorList>
    </citation>
    <scope>NUCLEOTIDE SEQUENCE [LARGE SCALE GENOMIC DNA]</scope>
    <source>
        <strain evidence="12">WM001</strain>
    </source>
</reference>
<evidence type="ECO:0000256" key="5">
    <source>
        <dbReference type="ARBA" id="ARBA00023065"/>
    </source>
</evidence>
<keyword evidence="13" id="KW-1185">Reference proteome</keyword>
<keyword evidence="4 9" id="KW-1133">Transmembrane helix</keyword>
<dbReference type="CDD" id="cd00038">
    <property type="entry name" value="CAP_ED"/>
    <property type="match status" value="1"/>
</dbReference>
<dbReference type="PANTHER" id="PTHR45689:SF5">
    <property type="entry name" value="I[[H]] CHANNEL, ISOFORM E"/>
    <property type="match status" value="1"/>
</dbReference>
<evidence type="ECO:0000259" key="11">
    <source>
        <dbReference type="PROSITE" id="PS50158"/>
    </source>
</evidence>
<dbReference type="Pfam" id="PF00098">
    <property type="entry name" value="zf-CCHC"/>
    <property type="match status" value="1"/>
</dbReference>
<evidence type="ECO:0000256" key="2">
    <source>
        <dbReference type="ARBA" id="ARBA00022448"/>
    </source>
</evidence>
<dbReference type="GO" id="GO:0008270">
    <property type="term" value="F:zinc ion binding"/>
    <property type="evidence" value="ECO:0007669"/>
    <property type="project" value="UniProtKB-KW"/>
</dbReference>
<dbReference type="InterPro" id="IPR018490">
    <property type="entry name" value="cNMP-bd_dom_sf"/>
</dbReference>
<dbReference type="InterPro" id="IPR036875">
    <property type="entry name" value="Znf_CCHC_sf"/>
</dbReference>
<dbReference type="PRINTS" id="PR01463">
    <property type="entry name" value="EAGCHANLFMLY"/>
</dbReference>
<sequence length="653" mass="75308">MIKKSKQSKKSDIKSRLNTSFVFRPDQSIRFSWEVFMVVSLGILGILIPYATAFAQDDEVFILKIDYYSISIFSIDILVTLNSGIYIKGELYMKRNIIIKEYLKFWFWVDILSTIPFDDVMENFVSKEKIAAVSSGKHFNMLKMMKLLKLIRLSRLKYLILRIEDRIISKKGLSLIKLIKSALYLFLVAHFCACLMFFISRENLSPDSFASLIEFSINGSINDPFIMYIYCLYWAFVTMASIGYGDLSPKTTSERILGIITMNITSVTFGYIIGNVGTIIEKHTSKDKERQELLVKINKIMKIHSLSEEIRSKSRKYINYIYTTSKNQVDLKVLLGVLSQPLREEIFAYINGNTVLKLGFMNDLSPVCISRISKVLKPQVNSPGDIIFNENEDSTNMFFITKGRVVVVDLKTQSAIKYLSSKDHFGEIGLFSSKPRCATIQSANFLETLCLQKLDLSIISAQFPEMNQKLQDLHDSTLSGDLSKLKILCFLCKNLGHIAKDCKKMTEMENLQKNWLKKRRESQTIKAGEYSFNKKYIREFKKHRVKDLNTRAVWGVKRRLKDLYPKKRKFIKTVKGYIKNMPRKSDDELSMVSERFSLFSNESDFSFLNSLHNYQYILSSSSDSDSIIVKEKQRSVSFDTTLIESSVANYNDV</sequence>
<dbReference type="SUPFAM" id="SSF81324">
    <property type="entry name" value="Voltage-gated potassium channels"/>
    <property type="match status" value="1"/>
</dbReference>
<evidence type="ECO:0000256" key="9">
    <source>
        <dbReference type="SAM" id="Phobius"/>
    </source>
</evidence>
<evidence type="ECO:0000256" key="3">
    <source>
        <dbReference type="ARBA" id="ARBA00022692"/>
    </source>
</evidence>
<evidence type="ECO:0008006" key="14">
    <source>
        <dbReference type="Google" id="ProtNLM"/>
    </source>
</evidence>
<evidence type="ECO:0000256" key="6">
    <source>
        <dbReference type="ARBA" id="ARBA00023136"/>
    </source>
</evidence>
<dbReference type="InterPro" id="IPR001878">
    <property type="entry name" value="Znf_CCHC"/>
</dbReference>
<dbReference type="SUPFAM" id="SSF51206">
    <property type="entry name" value="cAMP-binding domain-like"/>
    <property type="match status" value="1"/>
</dbReference>
<dbReference type="PROSITE" id="PS50158">
    <property type="entry name" value="ZF_CCHC"/>
    <property type="match status" value="1"/>
</dbReference>
<dbReference type="InterPro" id="IPR003938">
    <property type="entry name" value="K_chnl_volt-dep_EAG/ELK/ERG"/>
</dbReference>
<evidence type="ECO:0000256" key="7">
    <source>
        <dbReference type="ARBA" id="ARBA00023303"/>
    </source>
</evidence>
<comment type="caution">
    <text evidence="12">The sequence shown here is derived from an EMBL/GenBank/DDBJ whole genome shotgun (WGS) entry which is preliminary data.</text>
</comment>
<evidence type="ECO:0000256" key="1">
    <source>
        <dbReference type="ARBA" id="ARBA00004141"/>
    </source>
</evidence>
<dbReference type="EMBL" id="MPUH01000107">
    <property type="protein sequence ID" value="OMJ90246.1"/>
    <property type="molecule type" value="Genomic_DNA"/>
</dbReference>
<dbReference type="Proteomes" id="UP000187209">
    <property type="component" value="Unassembled WGS sequence"/>
</dbReference>
<accession>A0A1R2CMP9</accession>
<dbReference type="InterPro" id="IPR000595">
    <property type="entry name" value="cNMP-bd_dom"/>
</dbReference>
<dbReference type="Pfam" id="PF00027">
    <property type="entry name" value="cNMP_binding"/>
    <property type="match status" value="1"/>
</dbReference>
<dbReference type="SMART" id="SM00343">
    <property type="entry name" value="ZnF_C2HC"/>
    <property type="match status" value="1"/>
</dbReference>
<feature type="transmembrane region" description="Helical" evidence="9">
    <location>
        <begin position="33"/>
        <end position="55"/>
    </location>
</feature>
<dbReference type="GO" id="GO:0003254">
    <property type="term" value="P:regulation of membrane depolarization"/>
    <property type="evidence" value="ECO:0007669"/>
    <property type="project" value="TreeGrafter"/>
</dbReference>
<evidence type="ECO:0000259" key="10">
    <source>
        <dbReference type="PROSITE" id="PS50042"/>
    </source>
</evidence>
<keyword evidence="7" id="KW-0407">Ion channel</keyword>
<keyword evidence="8" id="KW-0862">Zinc</keyword>
<evidence type="ECO:0000256" key="4">
    <source>
        <dbReference type="ARBA" id="ARBA00022989"/>
    </source>
</evidence>
<organism evidence="12 13">
    <name type="scientific">Stentor coeruleus</name>
    <dbReference type="NCBI Taxonomy" id="5963"/>
    <lineage>
        <taxon>Eukaryota</taxon>
        <taxon>Sar</taxon>
        <taxon>Alveolata</taxon>
        <taxon>Ciliophora</taxon>
        <taxon>Postciliodesmatophora</taxon>
        <taxon>Heterotrichea</taxon>
        <taxon>Heterotrichida</taxon>
        <taxon>Stentoridae</taxon>
        <taxon>Stentor</taxon>
    </lineage>
</organism>
<keyword evidence="8" id="KW-0863">Zinc-finger</keyword>
<proteinExistence type="predicted"/>
<dbReference type="Gene3D" id="1.10.287.70">
    <property type="match status" value="1"/>
</dbReference>
<dbReference type="InterPro" id="IPR051413">
    <property type="entry name" value="K/Na_HCN_channel"/>
</dbReference>
<feature type="domain" description="Cyclic nucleotide-binding" evidence="10">
    <location>
        <begin position="360"/>
        <end position="453"/>
    </location>
</feature>
<evidence type="ECO:0000313" key="13">
    <source>
        <dbReference type="Proteomes" id="UP000187209"/>
    </source>
</evidence>
<dbReference type="Gene3D" id="1.10.287.630">
    <property type="entry name" value="Helix hairpin bin"/>
    <property type="match status" value="1"/>
</dbReference>
<keyword evidence="5" id="KW-0406">Ion transport</keyword>
<dbReference type="Gene3D" id="2.60.120.10">
    <property type="entry name" value="Jelly Rolls"/>
    <property type="match status" value="1"/>
</dbReference>